<keyword evidence="2 5" id="KW-0479">Metal-binding</keyword>
<dbReference type="SUPFAM" id="SSF48264">
    <property type="entry name" value="Cytochrome P450"/>
    <property type="match status" value="1"/>
</dbReference>
<dbReference type="AlphaFoldDB" id="A0AAV9NPY8"/>
<evidence type="ECO:0000313" key="7">
    <source>
        <dbReference type="EMBL" id="KAK5064242.1"/>
    </source>
</evidence>
<dbReference type="PANTHER" id="PTHR24305">
    <property type="entry name" value="CYTOCHROME P450"/>
    <property type="match status" value="1"/>
</dbReference>
<dbReference type="InterPro" id="IPR050121">
    <property type="entry name" value="Cytochrome_P450_monoxygenase"/>
</dbReference>
<evidence type="ECO:0000256" key="2">
    <source>
        <dbReference type="ARBA" id="ARBA00022723"/>
    </source>
</evidence>
<evidence type="ECO:0000256" key="6">
    <source>
        <dbReference type="RuleBase" id="RU000461"/>
    </source>
</evidence>
<keyword evidence="3 6" id="KW-0560">Oxidoreductase</keyword>
<dbReference type="PANTHER" id="PTHR24305:SF172">
    <property type="entry name" value="P450, PUTATIVE (EUROFUNG)-RELATED"/>
    <property type="match status" value="1"/>
</dbReference>
<comment type="similarity">
    <text evidence="6">Belongs to the cytochrome P450 family.</text>
</comment>
<comment type="cofactor">
    <cofactor evidence="1 5">
        <name>heme</name>
        <dbReference type="ChEBI" id="CHEBI:30413"/>
    </cofactor>
</comment>
<dbReference type="RefSeq" id="XP_064711566.1">
    <property type="nucleotide sequence ID" value="XM_064843706.1"/>
</dbReference>
<dbReference type="Gene3D" id="1.10.630.10">
    <property type="entry name" value="Cytochrome P450"/>
    <property type="match status" value="1"/>
</dbReference>
<dbReference type="PRINTS" id="PR00463">
    <property type="entry name" value="EP450I"/>
</dbReference>
<protein>
    <submittedName>
        <fullName evidence="7">Uncharacterized protein</fullName>
    </submittedName>
</protein>
<evidence type="ECO:0000256" key="3">
    <source>
        <dbReference type="ARBA" id="ARBA00023002"/>
    </source>
</evidence>
<evidence type="ECO:0000256" key="4">
    <source>
        <dbReference type="ARBA" id="ARBA00023004"/>
    </source>
</evidence>
<proteinExistence type="inferred from homology"/>
<keyword evidence="8" id="KW-1185">Reference proteome</keyword>
<keyword evidence="5 6" id="KW-0349">Heme</keyword>
<dbReference type="GO" id="GO:0004497">
    <property type="term" value="F:monooxygenase activity"/>
    <property type="evidence" value="ECO:0007669"/>
    <property type="project" value="UniProtKB-KW"/>
</dbReference>
<keyword evidence="4 5" id="KW-0408">Iron</keyword>
<sequence length="499" mass="55741">MLLVAGFAVLFGVLFIQPLVVYAVDRKGLRKFPSPSYAAVSSFWRIIHNLRKEHFLAIHEAHTNLGTHVRIAPNHISISDPAAMNDIYGHGAGFLKDAWYDGGAGEFRHMADARVKAEHQQKRKLLAHVFAQKTIANLEPVISDTVAILLTQVEKAALSGTPMNMRRYLNYFTIDVFSRLLYGETQGCLERGNDMVTAQSEAGKIYKTPFIKSLHDATIINTVLGMEAPILSLTKRLFSWHPYKKAGASYDDIIYYNTVKRLNENDTEADDIFSKLLIDNKGAALGLKLGEVLAECSVMMNAGTDTTTAALTNTIYLLYKNPSVLARLRDELDEATGISPISAYETLSRLPYLRACVEESLRVRPASTMGLPRVVPKGGRLIAGQFVAEDTTVSVPTYTLLRNQEVFDRPEVYLPERWLGGESEKAKLSKAHFPFSIGPRACIGRNIAYFEQLLVIAALVKGYEFEFESEGFELRTLERFNGNPDEMVMRVRKRVLVSP</sequence>
<dbReference type="PRINTS" id="PR00385">
    <property type="entry name" value="P450"/>
</dbReference>
<dbReference type="EMBL" id="JAVRRD010000001">
    <property type="protein sequence ID" value="KAK5064242.1"/>
    <property type="molecule type" value="Genomic_DNA"/>
</dbReference>
<dbReference type="Proteomes" id="UP001358417">
    <property type="component" value="Unassembled WGS sequence"/>
</dbReference>
<dbReference type="CDD" id="cd11061">
    <property type="entry name" value="CYP67-like"/>
    <property type="match status" value="1"/>
</dbReference>
<dbReference type="GO" id="GO:0005506">
    <property type="term" value="F:iron ion binding"/>
    <property type="evidence" value="ECO:0007669"/>
    <property type="project" value="InterPro"/>
</dbReference>
<dbReference type="GeneID" id="89968297"/>
<dbReference type="InterPro" id="IPR017972">
    <property type="entry name" value="Cyt_P450_CS"/>
</dbReference>
<dbReference type="Pfam" id="PF00067">
    <property type="entry name" value="p450"/>
    <property type="match status" value="1"/>
</dbReference>
<dbReference type="GO" id="GO:0016705">
    <property type="term" value="F:oxidoreductase activity, acting on paired donors, with incorporation or reduction of molecular oxygen"/>
    <property type="evidence" value="ECO:0007669"/>
    <property type="project" value="InterPro"/>
</dbReference>
<comment type="caution">
    <text evidence="7">The sequence shown here is derived from an EMBL/GenBank/DDBJ whole genome shotgun (WGS) entry which is preliminary data.</text>
</comment>
<reference evidence="7 8" key="1">
    <citation type="submission" date="2023-08" db="EMBL/GenBank/DDBJ databases">
        <title>Black Yeasts Isolated from many extreme environments.</title>
        <authorList>
            <person name="Coleine C."/>
            <person name="Stajich J.E."/>
            <person name="Selbmann L."/>
        </authorList>
    </citation>
    <scope>NUCLEOTIDE SEQUENCE [LARGE SCALE GENOMIC DNA]</scope>
    <source>
        <strain evidence="7 8">CCFEE 5792</strain>
    </source>
</reference>
<dbReference type="InterPro" id="IPR001128">
    <property type="entry name" value="Cyt_P450"/>
</dbReference>
<dbReference type="GO" id="GO:0020037">
    <property type="term" value="F:heme binding"/>
    <property type="evidence" value="ECO:0007669"/>
    <property type="project" value="InterPro"/>
</dbReference>
<keyword evidence="6" id="KW-0503">Monooxygenase</keyword>
<gene>
    <name evidence="7" type="ORF">LTR84_000075</name>
</gene>
<evidence type="ECO:0000256" key="5">
    <source>
        <dbReference type="PIRSR" id="PIRSR602401-1"/>
    </source>
</evidence>
<accession>A0AAV9NPY8</accession>
<name>A0AAV9NPY8_9EURO</name>
<evidence type="ECO:0000256" key="1">
    <source>
        <dbReference type="ARBA" id="ARBA00001971"/>
    </source>
</evidence>
<feature type="binding site" description="axial binding residue" evidence="5">
    <location>
        <position position="442"/>
    </location>
    <ligand>
        <name>heme</name>
        <dbReference type="ChEBI" id="CHEBI:30413"/>
    </ligand>
    <ligandPart>
        <name>Fe</name>
        <dbReference type="ChEBI" id="CHEBI:18248"/>
    </ligandPart>
</feature>
<dbReference type="InterPro" id="IPR036396">
    <property type="entry name" value="Cyt_P450_sf"/>
</dbReference>
<dbReference type="InterPro" id="IPR002401">
    <property type="entry name" value="Cyt_P450_E_grp-I"/>
</dbReference>
<evidence type="ECO:0000313" key="8">
    <source>
        <dbReference type="Proteomes" id="UP001358417"/>
    </source>
</evidence>
<dbReference type="PROSITE" id="PS00086">
    <property type="entry name" value="CYTOCHROME_P450"/>
    <property type="match status" value="1"/>
</dbReference>
<organism evidence="7 8">
    <name type="scientific">Exophiala bonariae</name>
    <dbReference type="NCBI Taxonomy" id="1690606"/>
    <lineage>
        <taxon>Eukaryota</taxon>
        <taxon>Fungi</taxon>
        <taxon>Dikarya</taxon>
        <taxon>Ascomycota</taxon>
        <taxon>Pezizomycotina</taxon>
        <taxon>Eurotiomycetes</taxon>
        <taxon>Chaetothyriomycetidae</taxon>
        <taxon>Chaetothyriales</taxon>
        <taxon>Herpotrichiellaceae</taxon>
        <taxon>Exophiala</taxon>
    </lineage>
</organism>